<reference evidence="1 2" key="1">
    <citation type="submission" date="2023-02" db="EMBL/GenBank/DDBJ databases">
        <title>LHISI_Scaffold_Assembly.</title>
        <authorList>
            <person name="Stuart O.P."/>
            <person name="Cleave R."/>
            <person name="Magrath M.J.L."/>
            <person name="Mikheyev A.S."/>
        </authorList>
    </citation>
    <scope>NUCLEOTIDE SEQUENCE [LARGE SCALE GENOMIC DNA]</scope>
    <source>
        <strain evidence="1">Daus_M_001</strain>
        <tissue evidence="1">Leg muscle</tissue>
    </source>
</reference>
<sequence length="98" mass="11244">MHIPALRKQWELVIDELDIPTLSDFTDFLEKHCTSREVIYLSSIIHTSFGSFFIKSLPGKCCLCKGDHTIHRSSEFVQMSPQAHFSMAKDKQLCIICL</sequence>
<keyword evidence="2" id="KW-1185">Reference proteome</keyword>
<gene>
    <name evidence="1" type="ORF">PR048_011632</name>
</gene>
<evidence type="ECO:0000313" key="1">
    <source>
        <dbReference type="EMBL" id="KAJ8885435.1"/>
    </source>
</evidence>
<evidence type="ECO:0000313" key="2">
    <source>
        <dbReference type="Proteomes" id="UP001159363"/>
    </source>
</evidence>
<dbReference type="Proteomes" id="UP001159363">
    <property type="component" value="Chromosome X"/>
</dbReference>
<proteinExistence type="predicted"/>
<dbReference type="EMBL" id="JARBHB010000004">
    <property type="protein sequence ID" value="KAJ8885435.1"/>
    <property type="molecule type" value="Genomic_DNA"/>
</dbReference>
<organism evidence="1 2">
    <name type="scientific">Dryococelus australis</name>
    <dbReference type="NCBI Taxonomy" id="614101"/>
    <lineage>
        <taxon>Eukaryota</taxon>
        <taxon>Metazoa</taxon>
        <taxon>Ecdysozoa</taxon>
        <taxon>Arthropoda</taxon>
        <taxon>Hexapoda</taxon>
        <taxon>Insecta</taxon>
        <taxon>Pterygota</taxon>
        <taxon>Neoptera</taxon>
        <taxon>Polyneoptera</taxon>
        <taxon>Phasmatodea</taxon>
        <taxon>Verophasmatodea</taxon>
        <taxon>Anareolatae</taxon>
        <taxon>Phasmatidae</taxon>
        <taxon>Eurycanthinae</taxon>
        <taxon>Dryococelus</taxon>
    </lineage>
</organism>
<name>A0ABQ9HM33_9NEOP</name>
<comment type="caution">
    <text evidence="1">The sequence shown here is derived from an EMBL/GenBank/DDBJ whole genome shotgun (WGS) entry which is preliminary data.</text>
</comment>
<protein>
    <submittedName>
        <fullName evidence="1">Uncharacterized protein</fullName>
    </submittedName>
</protein>
<accession>A0ABQ9HM33</accession>